<dbReference type="GO" id="GO:0016887">
    <property type="term" value="F:ATP hydrolysis activity"/>
    <property type="evidence" value="ECO:0007669"/>
    <property type="project" value="InterPro"/>
</dbReference>
<keyword evidence="2" id="KW-0813">Transport</keyword>
<keyword evidence="6" id="KW-0067">ATP-binding</keyword>
<dbReference type="Pfam" id="PF00005">
    <property type="entry name" value="ABC_tran"/>
    <property type="match status" value="2"/>
</dbReference>
<gene>
    <name evidence="12" type="ORF">K470DRAFT_259270</name>
</gene>
<keyword evidence="3 9" id="KW-0812">Transmembrane</keyword>
<feature type="transmembrane region" description="Helical" evidence="9">
    <location>
        <begin position="33"/>
        <end position="58"/>
    </location>
</feature>
<dbReference type="CDD" id="cd03250">
    <property type="entry name" value="ABCC_MRP_domain1"/>
    <property type="match status" value="1"/>
</dbReference>
<proteinExistence type="predicted"/>
<dbReference type="InterPro" id="IPR027417">
    <property type="entry name" value="P-loop_NTPase"/>
</dbReference>
<feature type="transmembrane region" description="Helical" evidence="9">
    <location>
        <begin position="122"/>
        <end position="139"/>
    </location>
</feature>
<dbReference type="Pfam" id="PF00664">
    <property type="entry name" value="ABC_membrane"/>
    <property type="match status" value="3"/>
</dbReference>
<reference evidence="12" key="1">
    <citation type="journal article" date="2020" name="Stud. Mycol.">
        <title>101 Dothideomycetes genomes: a test case for predicting lifestyles and emergence of pathogens.</title>
        <authorList>
            <person name="Haridas S."/>
            <person name="Albert R."/>
            <person name="Binder M."/>
            <person name="Bloem J."/>
            <person name="Labutti K."/>
            <person name="Salamov A."/>
            <person name="Andreopoulos B."/>
            <person name="Baker S."/>
            <person name="Barry K."/>
            <person name="Bills G."/>
            <person name="Bluhm B."/>
            <person name="Cannon C."/>
            <person name="Castanera R."/>
            <person name="Culley D."/>
            <person name="Daum C."/>
            <person name="Ezra D."/>
            <person name="Gonzalez J."/>
            <person name="Henrissat B."/>
            <person name="Kuo A."/>
            <person name="Liang C."/>
            <person name="Lipzen A."/>
            <person name="Lutzoni F."/>
            <person name="Magnuson J."/>
            <person name="Mondo S."/>
            <person name="Nolan M."/>
            <person name="Ohm R."/>
            <person name="Pangilinan J."/>
            <person name="Park H.-J."/>
            <person name="Ramirez L."/>
            <person name="Alfaro M."/>
            <person name="Sun H."/>
            <person name="Tritt A."/>
            <person name="Yoshinaga Y."/>
            <person name="Zwiers L.-H."/>
            <person name="Turgeon B."/>
            <person name="Goodwin S."/>
            <person name="Spatafora J."/>
            <person name="Crous P."/>
            <person name="Grigoriev I."/>
        </authorList>
    </citation>
    <scope>NUCLEOTIDE SEQUENCE</scope>
    <source>
        <strain evidence="12">CBS 480.64</strain>
    </source>
</reference>
<keyword evidence="7 9" id="KW-1133">Transmembrane helix</keyword>
<feature type="transmembrane region" description="Helical" evidence="9">
    <location>
        <begin position="432"/>
        <end position="450"/>
    </location>
</feature>
<feature type="transmembrane region" description="Helical" evidence="9">
    <location>
        <begin position="148"/>
        <end position="165"/>
    </location>
</feature>
<dbReference type="PROSITE" id="PS50893">
    <property type="entry name" value="ABC_TRANSPORTER_2"/>
    <property type="match status" value="2"/>
</dbReference>
<keyword evidence="5" id="KW-0547">Nucleotide-binding</keyword>
<dbReference type="GO" id="GO:0016020">
    <property type="term" value="C:membrane"/>
    <property type="evidence" value="ECO:0007669"/>
    <property type="project" value="UniProtKB-SubCell"/>
</dbReference>
<evidence type="ECO:0000313" key="12">
    <source>
        <dbReference type="EMBL" id="KAF2858983.1"/>
    </source>
</evidence>
<dbReference type="InterPro" id="IPR011527">
    <property type="entry name" value="ABC1_TM_dom"/>
</dbReference>
<evidence type="ECO:0000256" key="1">
    <source>
        <dbReference type="ARBA" id="ARBA00004141"/>
    </source>
</evidence>
<feature type="domain" description="ABC transporter" evidence="10">
    <location>
        <begin position="1211"/>
        <end position="1427"/>
    </location>
</feature>
<evidence type="ECO:0000313" key="13">
    <source>
        <dbReference type="Proteomes" id="UP000799421"/>
    </source>
</evidence>
<dbReference type="CDD" id="cd18604">
    <property type="entry name" value="ABC_6TM_VMR1_D2_like"/>
    <property type="match status" value="1"/>
</dbReference>
<evidence type="ECO:0000256" key="3">
    <source>
        <dbReference type="ARBA" id="ARBA00022692"/>
    </source>
</evidence>
<feature type="transmembrane region" description="Helical" evidence="9">
    <location>
        <begin position="937"/>
        <end position="967"/>
    </location>
</feature>
<keyword evidence="4" id="KW-0677">Repeat</keyword>
<dbReference type="CDD" id="cd03244">
    <property type="entry name" value="ABCC_MRP_domain2"/>
    <property type="match status" value="1"/>
</dbReference>
<comment type="subcellular location">
    <subcellularLocation>
        <location evidence="1">Membrane</location>
        <topology evidence="1">Multi-pass membrane protein</topology>
    </subcellularLocation>
</comment>
<dbReference type="SMART" id="SM00382">
    <property type="entry name" value="AAA"/>
    <property type="match status" value="2"/>
</dbReference>
<dbReference type="GO" id="GO:0005524">
    <property type="term" value="F:ATP binding"/>
    <property type="evidence" value="ECO:0007669"/>
    <property type="project" value="UniProtKB-KW"/>
</dbReference>
<feature type="transmembrane region" description="Helical" evidence="9">
    <location>
        <begin position="887"/>
        <end position="909"/>
    </location>
</feature>
<dbReference type="SUPFAM" id="SSF52540">
    <property type="entry name" value="P-loop containing nucleoside triphosphate hydrolases"/>
    <property type="match status" value="2"/>
</dbReference>
<dbReference type="EMBL" id="MU005999">
    <property type="protein sequence ID" value="KAF2858983.1"/>
    <property type="molecule type" value="Genomic_DNA"/>
</dbReference>
<feature type="transmembrane region" description="Helical" evidence="9">
    <location>
        <begin position="528"/>
        <end position="556"/>
    </location>
</feature>
<dbReference type="CDD" id="cd18596">
    <property type="entry name" value="ABC_6TM_VMR1_D1_like"/>
    <property type="match status" value="1"/>
</dbReference>
<evidence type="ECO:0000256" key="9">
    <source>
        <dbReference type="SAM" id="Phobius"/>
    </source>
</evidence>
<evidence type="ECO:0000259" key="11">
    <source>
        <dbReference type="PROSITE" id="PS50929"/>
    </source>
</evidence>
<name>A0A6A7BV17_9PEZI</name>
<accession>A0A6A7BV17</accession>
<dbReference type="Gene3D" id="1.20.1560.10">
    <property type="entry name" value="ABC transporter type 1, transmembrane domain"/>
    <property type="match status" value="2"/>
</dbReference>
<dbReference type="Proteomes" id="UP000799421">
    <property type="component" value="Unassembled WGS sequence"/>
</dbReference>
<dbReference type="FunFam" id="1.20.1560.10:FF:000013">
    <property type="entry name" value="ABC transporter C family member 2"/>
    <property type="match status" value="1"/>
</dbReference>
<dbReference type="PROSITE" id="PS00211">
    <property type="entry name" value="ABC_TRANSPORTER_1"/>
    <property type="match status" value="2"/>
</dbReference>
<organism evidence="12 13">
    <name type="scientific">Piedraia hortae CBS 480.64</name>
    <dbReference type="NCBI Taxonomy" id="1314780"/>
    <lineage>
        <taxon>Eukaryota</taxon>
        <taxon>Fungi</taxon>
        <taxon>Dikarya</taxon>
        <taxon>Ascomycota</taxon>
        <taxon>Pezizomycotina</taxon>
        <taxon>Dothideomycetes</taxon>
        <taxon>Dothideomycetidae</taxon>
        <taxon>Capnodiales</taxon>
        <taxon>Piedraiaceae</taxon>
        <taxon>Piedraia</taxon>
    </lineage>
</organism>
<evidence type="ECO:0000256" key="7">
    <source>
        <dbReference type="ARBA" id="ARBA00022989"/>
    </source>
</evidence>
<evidence type="ECO:0000256" key="8">
    <source>
        <dbReference type="ARBA" id="ARBA00023136"/>
    </source>
</evidence>
<feature type="transmembrane region" description="Helical" evidence="9">
    <location>
        <begin position="171"/>
        <end position="192"/>
    </location>
</feature>
<evidence type="ECO:0000256" key="5">
    <source>
        <dbReference type="ARBA" id="ARBA00022741"/>
    </source>
</evidence>
<dbReference type="GO" id="GO:0005737">
    <property type="term" value="C:cytoplasm"/>
    <property type="evidence" value="ECO:0007669"/>
    <property type="project" value="UniProtKB-ARBA"/>
</dbReference>
<protein>
    <submittedName>
        <fullName evidence="12">Putative ABC transporter</fullName>
    </submittedName>
</protein>
<dbReference type="PANTHER" id="PTHR24223:SF415">
    <property type="entry name" value="FI20190P1"/>
    <property type="match status" value="1"/>
</dbReference>
<dbReference type="FunFam" id="3.40.50.300:FF:001577">
    <property type="entry name" value="ABC bile acid transporter"/>
    <property type="match status" value="1"/>
</dbReference>
<feature type="transmembrane region" description="Helical" evidence="9">
    <location>
        <begin position="456"/>
        <end position="474"/>
    </location>
</feature>
<evidence type="ECO:0000256" key="4">
    <source>
        <dbReference type="ARBA" id="ARBA00022737"/>
    </source>
</evidence>
<feature type="transmembrane region" description="Helical" evidence="9">
    <location>
        <begin position="1134"/>
        <end position="1157"/>
    </location>
</feature>
<feature type="transmembrane region" description="Helical" evidence="9">
    <location>
        <begin position="324"/>
        <end position="345"/>
    </location>
</feature>
<dbReference type="PANTHER" id="PTHR24223">
    <property type="entry name" value="ATP-BINDING CASSETTE SUB-FAMILY C"/>
    <property type="match status" value="1"/>
</dbReference>
<dbReference type="InterPro" id="IPR017871">
    <property type="entry name" value="ABC_transporter-like_CS"/>
</dbReference>
<dbReference type="SUPFAM" id="SSF90123">
    <property type="entry name" value="ABC transporter transmembrane region"/>
    <property type="match status" value="2"/>
</dbReference>
<dbReference type="Gene3D" id="3.40.50.300">
    <property type="entry name" value="P-loop containing nucleotide triphosphate hydrolases"/>
    <property type="match status" value="2"/>
</dbReference>
<evidence type="ECO:0000259" key="10">
    <source>
        <dbReference type="PROSITE" id="PS50893"/>
    </source>
</evidence>
<dbReference type="InterPro" id="IPR050173">
    <property type="entry name" value="ABC_transporter_C-like"/>
</dbReference>
<feature type="domain" description="ABC transmembrane type-1" evidence="11">
    <location>
        <begin position="285"/>
        <end position="595"/>
    </location>
</feature>
<evidence type="ECO:0000256" key="2">
    <source>
        <dbReference type="ARBA" id="ARBA00022448"/>
    </source>
</evidence>
<sequence>MSQQIILSSDSRNHKVCFRNFWDSHETTFRECFLPVVVNVPTLFAVIIVFSRLAVFLLPKRPRWTRHFVQEYPESEGESAPTRQTWSWGNGLLTVLAGAGFLAQLALVFFGSINYSNATVEVLSPALTWVAILSVAVIYRPQTAPPDVLLLSILFVVSEAILLSHRDRGMIAGLVGTSLGLAILIVLVILWMPLRDPSLGVKGIAKEKATSNLRSPEDRLRTWQFLTVSWMKPLIDIGSTRQLQDEDVWQLPFEFQHKRLHDNFRLLNGTVIQRLIEANAIDLCISIVIGLLELTCSLSTPIFLQQILASMEDQTVPKRSTIVYASMSLAVSLVNCQLGVFGLWFGRRAYERSRGEMITMLYEKTLQRKISFQQQGKETERPIRSRWAVFASLCQQSKDKSRKEPASMGKILNLMRNDVYEVAQRFWDVEQLVTCPLSIISSAILVLQFLGPSAWLAMLVIFLSQVFNFALARVDVYFEVKRRGATDKKLQLTSQFVESIRHLRWYGWQRAWLEQVMEARRQELRIKLLTHIWFTVVNFFNALAMDFTPVVAFYAYTVVAKQPLTVHIAFPALQLFNIFSGALGSLPGLITILVNAWVAVGRIEDFMAEPDKEKAATEALVGDSMSIDHGTFNWPGIDRPVLKDIDLTFPPGLTVVYGELASGKTALLQSLLGELDMTSGQLVMPSEPVAYCAQSPWLQSMSIRDNILFFAPLDERRYSRVLDACMLNPDLAEFKDGDLSMIGENGVGLSGGQKARVALARALYSQARILLLDDPLSALDQQTAESVAQKSFAGPLMEGRTVVLVTHRTDLVEGMAIQHVKMREGTAFPQDQVAVSTELSSQPDAVSVMDQPKDAVLDKFIEDEYRAHGSVDYHIYWEYVKAGKLRWWAFLILTLVFTRLASIGATWFLKTWGEAYNERPIGFFENLPAPDINPRPWLIWFLLFSFAESIAFVVNQGATLVIVYTAARRLFKQIMERVAHATFRFYDKTPVGRLMNRMTSDISVIDGGISLQLQGVVSMGITWLASVLVIASVTPVFLAFQVFLASTFVLVFRKFLPTSQSLRRLEMVSLTPLMSNFGSLLNGLSTVRAFHAQGQFQDAVVQVVDTFQKMDHFYWSLQTWLSYRFDALSAMSGYLLTLLALATNLSAGLTAFVLIAARQFVSTTHALCRQYGQLQMQFVSVERVVELLHLEQEPPGDVMPPAWWPSVSGEVVFDNVTIKYAPHAKPALKSVSFRVKGGSKVAVIGRTGSGKSTLALSLLATILPESGHIFIDGIDLARVDKQTLRTRVTFLAQDPVLFPGSMRENLDPVQEHTDEDCLQVLHRVCGRQGWELDTHVEAGGRNFSQGQRQLVGLARAVLRKSSIIVLDEATASIDRETAAQIQQVMHEDLASSTVITIAHRVEAAQHADYRIVLANGKVIDEGPTRNK</sequence>
<dbReference type="InterPro" id="IPR003439">
    <property type="entry name" value="ABC_transporter-like_ATP-bd"/>
</dbReference>
<dbReference type="GO" id="GO:0140359">
    <property type="term" value="F:ABC-type transporter activity"/>
    <property type="evidence" value="ECO:0007669"/>
    <property type="project" value="InterPro"/>
</dbReference>
<keyword evidence="8 9" id="KW-0472">Membrane</keyword>
<feature type="domain" description="ABC transmembrane type-1" evidence="11">
    <location>
        <begin position="889"/>
        <end position="1176"/>
    </location>
</feature>
<evidence type="ECO:0000256" key="6">
    <source>
        <dbReference type="ARBA" id="ARBA00022840"/>
    </source>
</evidence>
<dbReference type="PROSITE" id="PS50929">
    <property type="entry name" value="ABC_TM1F"/>
    <property type="match status" value="2"/>
</dbReference>
<dbReference type="OrthoDB" id="6500128at2759"/>
<feature type="domain" description="ABC transporter" evidence="10">
    <location>
        <begin position="625"/>
        <end position="849"/>
    </location>
</feature>
<feature type="transmembrane region" description="Helical" evidence="9">
    <location>
        <begin position="91"/>
        <end position="110"/>
    </location>
</feature>
<dbReference type="InterPro" id="IPR036640">
    <property type="entry name" value="ABC1_TM_sf"/>
</dbReference>
<dbReference type="InterPro" id="IPR003593">
    <property type="entry name" value="AAA+_ATPase"/>
</dbReference>
<keyword evidence="13" id="KW-1185">Reference proteome</keyword>
<feature type="transmembrane region" description="Helical" evidence="9">
    <location>
        <begin position="576"/>
        <end position="600"/>
    </location>
</feature>